<keyword evidence="5" id="KW-0843">Virulence</keyword>
<sequence length="2369" mass="263921">MTDSPVLPPTPSIHGRLLKTRTPQWLIDASSPRREALKRSDAPVPPAYRRAPPEQRQRVRDCIVASFTAQTALDKTMSALQDIETFARPLLVNALKDQFGVTLAPRIETWLSLRKSLQVTHFNVNTLAYDFLKLELLQAALHNFEEAECEQGAFHPSSGFKWQVPTRGVSPQHSLLPLRMRGLEVHQFMTMCRTLDLGGQYRSYISKFFNPSDAAVETTLRQQFIASQKTAMRAAAELALVGEDITHDDYNMLLSVIDGERSPRSGGQPVWICDLGLMKLRMTGCVLFLAFDQARAHFPILYIPHDPYTPLKRYASLAQMLETLTQRLITPGSASTRVTRPTDYQRFFSQFVDDADRPHYFSEFTEDAADATLLEKIGSNFAGLGQTYELISKLTPFTVNNLPAMPLAPQVPNPQPHLAPIALALKGQVHGSDKVDLWSYLYEQHRQKCIADAASRAVPTADVDARVRKRKLAMLLNVGLFGLSTIAGFVPVLGEVMMAVMVEQLLSEVIEAAQEWSEGDRKAAKAHIIDLAQNLALIGLTAAGGAALSRLRPEPVIEGLVPVQLPNAKVRLWKPDLAPYKQADSLVAGSTPNALGQYTIGNRHYVRIDNGVYEKAFDPLLKKWRIQHPHDPMAYQPVLEHNGLGAWRHRHESPLAWDRLTLLRRLGHITDSFADETLRVIGEVSGVDDDVLRKVHMDGLPVPAALADTLEQFQVDQEVEALIGRLRRGDGLDSRDTYAVPLALEMRGWPRGRVVEVFEQAAVDLPAVEERQSLSDLGEAQARYLLGTPDRRNLHGVPLSDEWGGPTVTAPKPTGRSVRYGSPASADDLRPTLKITRADLLQGRLAQAVLAGLDEQETAALLGTGSNTGELTRAQRFNERLAEHALHRQQALFDALLRAKGPPPADTGLLARRFPSLSHRARSEVLNHASPQELTNLHHHARVSARLDHLARTAVQQGRVSRAISGLHRDRLASPDSDRLALHGLERLPGWPQGLRLELRLDSHRGPLVDSIGDADAAVRRYLVKHGDQFQAFDAAGNVLNSADAPGRNLFPSILAALPDDTRQALALTGQGTDLQTLLATYARAHRQIVAEQLLKLRAPRSRPSLRLQRGRLGYALSGRGPLLGMDEYLIVLARGVYPNLADDEVLEFIETRRRDGESERKIALLFANRQRELTTLRATLEQWAGDDASRLPAVNDVIDCWRQGLDRERAPHATLNLRADQVLPEWEADFSHVQTLNLSGARLLAEEPTQLLRPFPRVQQLELYVSPEQLGAVTQRLAHVSGLTAVSITGPELTYTPQALQPLERMTGLQQLSLVGSLPALDLSGLTSLRRLSVSGTLSAWPQGLLALEHLEFVDFTGTPLRNVPPEMFAGHPRLWRGLHVNWSEYEAQDFMRVYEHLHDNPAHLVDEQRLVQTYCEGALSGLKDGDQGFADKVLAGFRAQDLSARQRLDRVNALRKEYRELFEVLEQWSDHESSVGRVEVERQVATEKILDCWRHGLQPRLVTDGELPAMGAHLDLSGARLVDLPRLPAPGFSHVRSLDLSDIGVSLEGINGWIGQFAQLDTLSLARNNLAELPSVLAQCPSLRHLDLSHNWLVVSPAIQAQVSQLTGLVSLRLPYNPIRSLDISALHDLHTLDLSHSALDEWPQGVLELPSLQRLDLSYSAVTGIPEAALSGHDPLLLNTHLRGCRLDMATRAEARLFARRHPATRLENPLGIPRDLLAQGLTGGKPEYFPEDALRRPELLVALPTASAADAVQLAPSARLQRLAPALDDLQAAARIDELHSHGLDAQQVHARLDEWEAQYAQWVSLLNDWMDVHGYLDGSWVSALDRRRAADRLLESWRHTLRATPPAPGLDGVQLLDFSQLSLGDLPTLPDYFAHVSELNLSRIRLTAQGSNGFLRAFTHVRKLTLSHNGLRGIPDAIAEFRGLRHLDMASNELQTTEPLSALGELEWLDLSENLLTEVELGGLARLNTLYLQHNLLDDWPMAVLELRHLRSLNLQDNWIENLPEAALALQYRQLLAGTSLSGNRLEQAACERLQVYLTQTGSGLGFSTEQLDAMIRSYQERDELAAFDSPDYSLNHPDIETPQEQKARWFGGVAPYSSKHRLWQQLFAQEGSGDFFFTLSQLRNTEDFLETPADLTQRVWALLEAMDKKPSLRRDLFARATALMPEVTCGDGRILMFNELETRALEFDALTLAEKGQDGATLLKFARSMLRLEAVEEIAQATIESREDIDPAEIRLALRIGLAQRLELPRQPLSMLYSELSEVTTADLDSAFAAVLERECTSTFEEKLVGLEYWLNYLKQKYAADFSALAQEVEQKAEALEERYPDNGSDYLRDYAALGTWSKEQRTALAIRLTRQERQALNL</sequence>
<comment type="catalytic activity">
    <reaction evidence="1">
        <text>S-ubiquitinyl-[E2 ubiquitin-conjugating enzyme]-L-cysteine + [acceptor protein]-L-lysine = [E2 ubiquitin-conjugating enzyme]-L-cysteine + N(6)-ubiquitinyl-[acceptor protein]-L-lysine.</text>
        <dbReference type="EC" id="2.3.2.27"/>
    </reaction>
</comment>
<organism evidence="9 10">
    <name type="scientific">Pseudomonas proteolytica</name>
    <dbReference type="NCBI Taxonomy" id="219574"/>
    <lineage>
        <taxon>Bacteria</taxon>
        <taxon>Pseudomonadati</taxon>
        <taxon>Pseudomonadota</taxon>
        <taxon>Gammaproteobacteria</taxon>
        <taxon>Pseudomonadales</taxon>
        <taxon>Pseudomonadaceae</taxon>
        <taxon>Pseudomonas</taxon>
    </lineage>
</organism>
<evidence type="ECO:0000256" key="4">
    <source>
        <dbReference type="ARBA" id="ARBA00022737"/>
    </source>
</evidence>
<keyword evidence="6" id="KW-0808">Transferase</keyword>
<evidence type="ECO:0000256" key="5">
    <source>
        <dbReference type="ARBA" id="ARBA00023026"/>
    </source>
</evidence>
<evidence type="ECO:0000256" key="6">
    <source>
        <dbReference type="PROSITE-ProRule" id="PRU01398"/>
    </source>
</evidence>
<dbReference type="Pfam" id="PF14496">
    <property type="entry name" value="NEL"/>
    <property type="match status" value="1"/>
</dbReference>
<accession>A0AAW5A5L3</accession>
<evidence type="ECO:0000256" key="7">
    <source>
        <dbReference type="SAM" id="MobiDB-lite"/>
    </source>
</evidence>
<dbReference type="InterPro" id="IPR046673">
    <property type="entry name" value="ToxA_N"/>
</dbReference>
<evidence type="ECO:0000256" key="2">
    <source>
        <dbReference type="ARBA" id="ARBA00012483"/>
    </source>
</evidence>
<dbReference type="EMBL" id="WKEW01000077">
    <property type="protein sequence ID" value="MCF5059197.1"/>
    <property type="molecule type" value="Genomic_DNA"/>
</dbReference>
<feature type="active site" description="Glycyl thioester intermediate" evidence="6">
    <location>
        <position position="2175"/>
    </location>
</feature>
<keyword evidence="3" id="KW-0433">Leucine-rich repeat</keyword>
<dbReference type="InterPro" id="IPR050715">
    <property type="entry name" value="LRR-SigEffector_domain"/>
</dbReference>
<evidence type="ECO:0000256" key="3">
    <source>
        <dbReference type="ARBA" id="ARBA00022614"/>
    </source>
</evidence>
<dbReference type="PROSITE" id="PS52053">
    <property type="entry name" value="NEL"/>
    <property type="match status" value="1"/>
</dbReference>
<dbReference type="GO" id="GO:0005576">
    <property type="term" value="C:extracellular region"/>
    <property type="evidence" value="ECO:0007669"/>
    <property type="project" value="UniProtKB-UniRule"/>
</dbReference>
<evidence type="ECO:0000313" key="10">
    <source>
        <dbReference type="Proteomes" id="UP000814172"/>
    </source>
</evidence>
<keyword evidence="6" id="KW-1035">Host cytoplasm</keyword>
<dbReference type="InterPro" id="IPR032675">
    <property type="entry name" value="LRR_dom_sf"/>
</dbReference>
<dbReference type="GO" id="GO:0061630">
    <property type="term" value="F:ubiquitin protein ligase activity"/>
    <property type="evidence" value="ECO:0007669"/>
    <property type="project" value="UniProtKB-EC"/>
</dbReference>
<dbReference type="PROSITE" id="PS51450">
    <property type="entry name" value="LRR"/>
    <property type="match status" value="1"/>
</dbReference>
<gene>
    <name evidence="9" type="ORF">GIW75_19820</name>
</gene>
<feature type="compositionally biased region" description="Basic and acidic residues" evidence="7">
    <location>
        <begin position="31"/>
        <end position="41"/>
    </location>
</feature>
<dbReference type="InterPro" id="IPR029487">
    <property type="entry name" value="NEL_dom"/>
</dbReference>
<dbReference type="RefSeq" id="WP_236300397.1">
    <property type="nucleotide sequence ID" value="NZ_WKEW01000077.1"/>
</dbReference>
<dbReference type="Proteomes" id="UP000814172">
    <property type="component" value="Unassembled WGS sequence"/>
</dbReference>
<dbReference type="Pfam" id="PF20178">
    <property type="entry name" value="ToxA_N"/>
    <property type="match status" value="1"/>
</dbReference>
<dbReference type="EC" id="2.3.2.27" evidence="2"/>
<dbReference type="SMART" id="SM00369">
    <property type="entry name" value="LRR_TYP"/>
    <property type="match status" value="7"/>
</dbReference>
<evidence type="ECO:0000259" key="8">
    <source>
        <dbReference type="PROSITE" id="PS52053"/>
    </source>
</evidence>
<name>A0AAW5A5L3_9PSED</name>
<reference evidence="9 10" key="1">
    <citation type="submission" date="2019-11" db="EMBL/GenBank/DDBJ databases">
        <title>Epiphytic Pseudomonas syringae from cherry orchards.</title>
        <authorList>
            <person name="Hulin M.T."/>
        </authorList>
    </citation>
    <scope>NUCLEOTIDE SEQUENCE [LARGE SCALE GENOMIC DNA]</scope>
    <source>
        <strain evidence="9 10">PA-6-9F</strain>
    </source>
</reference>
<dbReference type="Gene3D" id="3.80.10.10">
    <property type="entry name" value="Ribonuclease Inhibitor"/>
    <property type="match status" value="3"/>
</dbReference>
<feature type="region of interest" description="Disordered" evidence="7">
    <location>
        <begin position="29"/>
        <end position="55"/>
    </location>
</feature>
<dbReference type="PANTHER" id="PTHR45752:SF175">
    <property type="entry name" value="LEUCINE RICH REPEAT _ PROTEIN PHOSPHATASE 2C DOMAIN CONTAINING PROTEIN"/>
    <property type="match status" value="1"/>
</dbReference>
<evidence type="ECO:0000313" key="9">
    <source>
        <dbReference type="EMBL" id="MCF5059197.1"/>
    </source>
</evidence>
<feature type="domain" description="NEL" evidence="8">
    <location>
        <begin position="2087"/>
        <end position="2369"/>
    </location>
</feature>
<comment type="PTM">
    <text evidence="6">Ubiquitinated in the presence of host E1 ubiquitin-activating enzyme, E2 ubiquitin-conjugating enzyme and ubiquitin.</text>
</comment>
<dbReference type="InterPro" id="IPR001611">
    <property type="entry name" value="Leu-rich_rpt"/>
</dbReference>
<dbReference type="GO" id="GO:0016567">
    <property type="term" value="P:protein ubiquitination"/>
    <property type="evidence" value="ECO:0007669"/>
    <property type="project" value="InterPro"/>
</dbReference>
<keyword evidence="6" id="KW-0964">Secreted</keyword>
<keyword evidence="4" id="KW-0677">Repeat</keyword>
<keyword evidence="10" id="KW-1185">Reference proteome</keyword>
<proteinExistence type="inferred from homology"/>
<dbReference type="InterPro" id="IPR003591">
    <property type="entry name" value="Leu-rich_rpt_typical-subtyp"/>
</dbReference>
<comment type="similarity">
    <text evidence="6">Belongs to the LRR-containing bacterial E3 ligase family.</text>
</comment>
<dbReference type="PANTHER" id="PTHR45752">
    <property type="entry name" value="LEUCINE-RICH REPEAT-CONTAINING"/>
    <property type="match status" value="1"/>
</dbReference>
<dbReference type="SUPFAM" id="SSF52058">
    <property type="entry name" value="L domain-like"/>
    <property type="match status" value="3"/>
</dbReference>
<protein>
    <recommendedName>
        <fullName evidence="2">RING-type E3 ubiquitin transferase</fullName>
        <ecNumber evidence="2">2.3.2.27</ecNumber>
    </recommendedName>
</protein>
<feature type="region of interest" description="Disordered" evidence="7">
    <location>
        <begin position="796"/>
        <end position="825"/>
    </location>
</feature>
<dbReference type="Gene3D" id="1.20.58.360">
    <property type="entry name" value="Shigella T3SS effector IpaH defines"/>
    <property type="match status" value="1"/>
</dbReference>
<keyword evidence="6" id="KW-0832">Ubl conjugation</keyword>
<comment type="caution">
    <text evidence="9">The sequence shown here is derived from an EMBL/GenBank/DDBJ whole genome shotgun (WGS) entry which is preliminary data.</text>
</comment>
<evidence type="ECO:0000256" key="1">
    <source>
        <dbReference type="ARBA" id="ARBA00000900"/>
    </source>
</evidence>
<keyword evidence="6" id="KW-0833">Ubl conjugation pathway</keyword>